<comment type="catalytic activity">
    <reaction evidence="1">
        <text>Hydrolysis of terminal non-reducing N-acetyl-D-hexosamine residues in N-acetyl-beta-D-hexosaminides.</text>
        <dbReference type="EC" id="3.2.1.52"/>
    </reaction>
</comment>
<evidence type="ECO:0000256" key="4">
    <source>
        <dbReference type="ARBA" id="ARBA00022801"/>
    </source>
</evidence>
<evidence type="ECO:0000259" key="7">
    <source>
        <dbReference type="Pfam" id="PF02838"/>
    </source>
</evidence>
<keyword evidence="4 8" id="KW-0378">Hydrolase</keyword>
<dbReference type="GO" id="GO:0004563">
    <property type="term" value="F:beta-N-acetylhexosaminidase activity"/>
    <property type="evidence" value="ECO:0007669"/>
    <property type="project" value="UniProtKB-EC"/>
</dbReference>
<reference evidence="8" key="1">
    <citation type="submission" date="2018-06" db="EMBL/GenBank/DDBJ databases">
        <authorList>
            <person name="Zhirakovskaya E."/>
        </authorList>
    </citation>
    <scope>NUCLEOTIDE SEQUENCE</scope>
</reference>
<feature type="domain" description="Glycoside hydrolase family 20 catalytic" evidence="6">
    <location>
        <begin position="151"/>
        <end position="497"/>
    </location>
</feature>
<dbReference type="SUPFAM" id="SSF51445">
    <property type="entry name" value="(Trans)glycosidases"/>
    <property type="match status" value="1"/>
</dbReference>
<dbReference type="InterPro" id="IPR015882">
    <property type="entry name" value="HEX_bac_N"/>
</dbReference>
<protein>
    <recommendedName>
        <fullName evidence="3">beta-N-acetylhexosaminidase</fullName>
        <ecNumber evidence="3">3.2.1.52</ecNumber>
    </recommendedName>
</protein>
<evidence type="ECO:0000256" key="3">
    <source>
        <dbReference type="ARBA" id="ARBA00012663"/>
    </source>
</evidence>
<dbReference type="AlphaFoldDB" id="A0A3B0U4Z7"/>
<evidence type="ECO:0000256" key="2">
    <source>
        <dbReference type="ARBA" id="ARBA00006285"/>
    </source>
</evidence>
<dbReference type="InterPro" id="IPR025705">
    <property type="entry name" value="Beta_hexosaminidase_sua/sub"/>
</dbReference>
<name>A0A3B0U4Z7_9ZZZZ</name>
<organism evidence="8">
    <name type="scientific">hydrothermal vent metagenome</name>
    <dbReference type="NCBI Taxonomy" id="652676"/>
    <lineage>
        <taxon>unclassified sequences</taxon>
        <taxon>metagenomes</taxon>
        <taxon>ecological metagenomes</taxon>
    </lineage>
</organism>
<dbReference type="GO" id="GO:0016020">
    <property type="term" value="C:membrane"/>
    <property type="evidence" value="ECO:0007669"/>
    <property type="project" value="TreeGrafter"/>
</dbReference>
<dbReference type="Gene3D" id="3.30.379.10">
    <property type="entry name" value="Chitobiase/beta-hexosaminidase domain 2-like"/>
    <property type="match status" value="1"/>
</dbReference>
<dbReference type="EC" id="3.2.1.52" evidence="3"/>
<gene>
    <name evidence="8" type="ORF">MNBD_BACTEROID01-872</name>
</gene>
<evidence type="ECO:0000256" key="1">
    <source>
        <dbReference type="ARBA" id="ARBA00001231"/>
    </source>
</evidence>
<dbReference type="PANTHER" id="PTHR22600:SF57">
    <property type="entry name" value="BETA-N-ACETYLHEXOSAMINIDASE"/>
    <property type="match status" value="1"/>
</dbReference>
<dbReference type="PRINTS" id="PR00738">
    <property type="entry name" value="GLHYDRLASE20"/>
</dbReference>
<evidence type="ECO:0000259" key="6">
    <source>
        <dbReference type="Pfam" id="PF00728"/>
    </source>
</evidence>
<accession>A0A3B0U4Z7</accession>
<dbReference type="Pfam" id="PF00728">
    <property type="entry name" value="Glyco_hydro_20"/>
    <property type="match status" value="1"/>
</dbReference>
<evidence type="ECO:0000256" key="5">
    <source>
        <dbReference type="ARBA" id="ARBA00023295"/>
    </source>
</evidence>
<dbReference type="GO" id="GO:0005975">
    <property type="term" value="P:carbohydrate metabolic process"/>
    <property type="evidence" value="ECO:0007669"/>
    <property type="project" value="InterPro"/>
</dbReference>
<dbReference type="InterPro" id="IPR017853">
    <property type="entry name" value="GH"/>
</dbReference>
<dbReference type="PANTHER" id="PTHR22600">
    <property type="entry name" value="BETA-HEXOSAMINIDASE"/>
    <property type="match status" value="1"/>
</dbReference>
<dbReference type="Pfam" id="PF02838">
    <property type="entry name" value="Glyco_hydro_20b"/>
    <property type="match status" value="1"/>
</dbReference>
<dbReference type="InterPro" id="IPR029018">
    <property type="entry name" value="Hex-like_dom2"/>
</dbReference>
<proteinExistence type="inferred from homology"/>
<comment type="similarity">
    <text evidence="2">Belongs to the glycosyl hydrolase 20 family.</text>
</comment>
<dbReference type="CDD" id="cd06563">
    <property type="entry name" value="GH20_chitobiase-like"/>
    <property type="match status" value="1"/>
</dbReference>
<dbReference type="GO" id="GO:0030203">
    <property type="term" value="P:glycosaminoglycan metabolic process"/>
    <property type="evidence" value="ECO:0007669"/>
    <property type="project" value="TreeGrafter"/>
</dbReference>
<sequence length="530" mass="60244">MSTKQKLAILLIGVSSIATAQETAIIPKPSNLQIKQGEFILGQGNTLEFNTSDKNLSRIAGFFNEYLELYYGFKLSENGKGKPISLKITTNDTLGSEGYRLNVGREGIFISANKPAGVFYGIQTLKQLLPVETGSKGLPIPAVEIEDTPRFQWRGNMLDVGRHFFPVSFIKKYIDILAMYKLNIFHWHLTEDQGWRIEIKKYPELIEISHWRDQTVVGHARWSYEYDGIGYGGFYTRGQVKDIVKYAADRFITVVPEIEMPGHSSAALAAYPGLGCTGGPYKVQERWGIFEDVYCAGKEETFKFLQDVLDEVCELFPSRFIHIGGDECPKKAWEKCPDCQKRIKDEGLKNEHELQSYFISRMDKYLTSKGKRLIGWDEILEGGLAPQATVMSWRGIKGGVEAAKQGHDVVMTPTTNLYFDYYQSQNRDNEPLAIGGFLPLEKVYSYEPVPEELTPEEAKHILGAQANLWTEYVATTKKAEYMLLPRLCALAELAWTPKEGKDYTDFLIRLDTDYKRLEMAGINFRNHHKK</sequence>
<dbReference type="SUPFAM" id="SSF55545">
    <property type="entry name" value="beta-N-acetylhexosaminidase-like domain"/>
    <property type="match status" value="1"/>
</dbReference>
<feature type="domain" description="Beta-hexosaminidase bacterial type N-terminal" evidence="7">
    <location>
        <begin position="23"/>
        <end position="147"/>
    </location>
</feature>
<evidence type="ECO:0000313" key="8">
    <source>
        <dbReference type="EMBL" id="VAW15864.1"/>
    </source>
</evidence>
<keyword evidence="5" id="KW-0326">Glycosidase</keyword>
<dbReference type="PIRSF" id="PIRSF001093">
    <property type="entry name" value="B-hxosamndse_ab_euk"/>
    <property type="match status" value="1"/>
</dbReference>
<dbReference type="InterPro" id="IPR015883">
    <property type="entry name" value="Glyco_hydro_20_cat"/>
</dbReference>
<dbReference type="EMBL" id="UOEP01000054">
    <property type="protein sequence ID" value="VAW15864.1"/>
    <property type="molecule type" value="Genomic_DNA"/>
</dbReference>
<dbReference type="Gene3D" id="3.20.20.80">
    <property type="entry name" value="Glycosidases"/>
    <property type="match status" value="1"/>
</dbReference>